<organism evidence="1 2">
    <name type="scientific">Flavobacterium ammoniigenes</name>
    <dbReference type="NCBI Taxonomy" id="1751095"/>
    <lineage>
        <taxon>Bacteria</taxon>
        <taxon>Pseudomonadati</taxon>
        <taxon>Bacteroidota</taxon>
        <taxon>Flavobacteriia</taxon>
        <taxon>Flavobacteriales</taxon>
        <taxon>Flavobacteriaceae</taxon>
        <taxon>Flavobacterium</taxon>
    </lineage>
</organism>
<dbReference type="Proteomes" id="UP001319867">
    <property type="component" value="Chromosome"/>
</dbReference>
<evidence type="ECO:0000313" key="2">
    <source>
        <dbReference type="Proteomes" id="UP001319867"/>
    </source>
</evidence>
<name>A0ABM7V6B5_9FLAO</name>
<reference evidence="1 2" key="1">
    <citation type="journal article" date="2022" name="Int. J. Syst. Evol. Microbiol.">
        <title>Flavobacterium ammonificans sp. nov. and Flavobacterium ammoniigenes sp. nov., ammonifying bacteria isolated from surface river water.</title>
        <authorList>
            <person name="Watanabe K."/>
            <person name="Kitamura T."/>
            <person name="Ogata Y."/>
            <person name="Shindo C."/>
            <person name="Suda W."/>
        </authorList>
    </citation>
    <scope>NUCLEOTIDE SEQUENCE [LARGE SCALE GENOMIC DNA]</scope>
    <source>
        <strain evidence="1 2">GENT5</strain>
    </source>
</reference>
<keyword evidence="2" id="KW-1185">Reference proteome</keyword>
<evidence type="ECO:0000313" key="1">
    <source>
        <dbReference type="EMBL" id="BDB55100.1"/>
    </source>
</evidence>
<protein>
    <submittedName>
        <fullName evidence="1">Uncharacterized protein</fullName>
    </submittedName>
</protein>
<proteinExistence type="predicted"/>
<gene>
    <name evidence="1" type="ORF">GENT5_14050</name>
</gene>
<accession>A0ABM7V6B5</accession>
<dbReference type="RefSeq" id="WP_229316491.1">
    <property type="nucleotide sequence ID" value="NZ_AP025184.1"/>
</dbReference>
<sequence length="142" mass="16377">MKTLFQAGQIVRFKNYNPKEGESEAYFIVLIPKDKHNDCWIQCINSNRYYKAEHSLCPEDTNDLELVSIQAKTLLNQEVVIKESLYHDIVVDKVYSVDSPESELTYKKTPSGFVSNVTYTMGSDILKGQLYHEIPNIILVKR</sequence>
<reference evidence="1 2" key="2">
    <citation type="journal article" date="2022" name="Microorganisms">
        <title>Complete Genome Sequences of Two Flavobacterium ammonificans Strains and a Flavobacterium ammoniigenes Strain of Ammonifying Bacterioplankton Isolated from Surface River Water.</title>
        <authorList>
            <person name="Suda W."/>
            <person name="Ogata Y."/>
            <person name="Shindo C."/>
            <person name="Watanabe K."/>
        </authorList>
    </citation>
    <scope>NUCLEOTIDE SEQUENCE [LARGE SCALE GENOMIC DNA]</scope>
    <source>
        <strain evidence="1 2">GENT5</strain>
    </source>
</reference>
<dbReference type="EMBL" id="AP025184">
    <property type="protein sequence ID" value="BDB55100.1"/>
    <property type="molecule type" value="Genomic_DNA"/>
</dbReference>